<dbReference type="GO" id="GO:0016020">
    <property type="term" value="C:membrane"/>
    <property type="evidence" value="ECO:0007669"/>
    <property type="project" value="UniProtKB-SubCell"/>
</dbReference>
<name>A0A1S3KFI9_LINAN</name>
<dbReference type="PANTHER" id="PTHR16932">
    <property type="entry name" value="INTERFERON ALPHA-INDUCIBLE PROTEIN 27"/>
    <property type="match status" value="1"/>
</dbReference>
<gene>
    <name evidence="8" type="primary">LOC106181534</name>
</gene>
<dbReference type="GeneID" id="106181534"/>
<comment type="similarity">
    <text evidence="2">Belongs to the IFI6/IFI27 family.</text>
</comment>
<keyword evidence="5 6" id="KW-0472">Membrane</keyword>
<reference evidence="8" key="1">
    <citation type="submission" date="2025-08" db="UniProtKB">
        <authorList>
            <consortium name="RefSeq"/>
        </authorList>
    </citation>
    <scope>IDENTIFICATION</scope>
    <source>
        <tissue evidence="8">Gonads</tissue>
    </source>
</reference>
<dbReference type="InterPro" id="IPR038213">
    <property type="entry name" value="IFI6/IFI27-like_sf"/>
</dbReference>
<keyword evidence="3 6" id="KW-0812">Transmembrane</keyword>
<keyword evidence="4 6" id="KW-1133">Transmembrane helix</keyword>
<evidence type="ECO:0000256" key="6">
    <source>
        <dbReference type="SAM" id="Phobius"/>
    </source>
</evidence>
<organism evidence="7 8">
    <name type="scientific">Lingula anatina</name>
    <name type="common">Brachiopod</name>
    <name type="synonym">Lingula unguis</name>
    <dbReference type="NCBI Taxonomy" id="7574"/>
    <lineage>
        <taxon>Eukaryota</taxon>
        <taxon>Metazoa</taxon>
        <taxon>Spiralia</taxon>
        <taxon>Lophotrochozoa</taxon>
        <taxon>Brachiopoda</taxon>
        <taxon>Linguliformea</taxon>
        <taxon>Lingulata</taxon>
        <taxon>Lingulida</taxon>
        <taxon>Linguloidea</taxon>
        <taxon>Lingulidae</taxon>
        <taxon>Lingula</taxon>
    </lineage>
</organism>
<protein>
    <submittedName>
        <fullName evidence="8">Uncharacterized protein LOC106181534</fullName>
    </submittedName>
</protein>
<evidence type="ECO:0000256" key="3">
    <source>
        <dbReference type="ARBA" id="ARBA00022692"/>
    </source>
</evidence>
<evidence type="ECO:0000313" key="7">
    <source>
        <dbReference type="Proteomes" id="UP000085678"/>
    </source>
</evidence>
<dbReference type="InterPro" id="IPR009311">
    <property type="entry name" value="IFI6/IFI27-like"/>
</dbReference>
<feature type="transmembrane region" description="Helical" evidence="6">
    <location>
        <begin position="233"/>
        <end position="252"/>
    </location>
</feature>
<dbReference type="OrthoDB" id="440424at2759"/>
<dbReference type="KEGG" id="lak:106181534"/>
<dbReference type="Pfam" id="PF06140">
    <property type="entry name" value="Ifi-6-16"/>
    <property type="match status" value="1"/>
</dbReference>
<dbReference type="Proteomes" id="UP000085678">
    <property type="component" value="Unplaced"/>
</dbReference>
<evidence type="ECO:0000256" key="1">
    <source>
        <dbReference type="ARBA" id="ARBA00004141"/>
    </source>
</evidence>
<dbReference type="PANTHER" id="PTHR16932:SF18">
    <property type="entry name" value="INTERFERON, ALPHA-INDUCIBLE PROTEIN 27-LIKE 2"/>
    <property type="match status" value="1"/>
</dbReference>
<sequence length="256" mass="26859">MKIRPFPLFRVLTTQFRDGSSDFAGARRSRAYVRGGVAGIGVGAIAITPYFHPSSWFTGSKKGPETYQHVSQVGPGSTPQTLMSRAYGAIGYARSSPAGVLEKETKPDSASVAPLHSVLTGGVNILQALLYRDSDEIAKDNASGVSEKSAEPDNGARAYRRYIIGGVVGGAVVLALCVCGLDSFGFTHDGIRIGSWAAEWMSKTAIKYGGGVPAGDIIAKLQSAGVLGFARETIVKIWAAGFAVGVIVSALFKNKD</sequence>
<dbReference type="AlphaFoldDB" id="A0A1S3KFI9"/>
<keyword evidence="7" id="KW-1185">Reference proteome</keyword>
<feature type="transmembrane region" description="Helical" evidence="6">
    <location>
        <begin position="162"/>
        <end position="186"/>
    </location>
</feature>
<comment type="subcellular location">
    <subcellularLocation>
        <location evidence="1">Membrane</location>
        <topology evidence="1">Multi-pass membrane protein</topology>
    </subcellularLocation>
</comment>
<evidence type="ECO:0000256" key="5">
    <source>
        <dbReference type="ARBA" id="ARBA00023136"/>
    </source>
</evidence>
<dbReference type="InParanoid" id="A0A1S3KFI9"/>
<dbReference type="Gene3D" id="6.10.110.10">
    <property type="match status" value="1"/>
</dbReference>
<accession>A0A1S3KFI9</accession>
<dbReference type="RefSeq" id="XP_013421405.1">
    <property type="nucleotide sequence ID" value="XM_013565951.2"/>
</dbReference>
<evidence type="ECO:0000256" key="4">
    <source>
        <dbReference type="ARBA" id="ARBA00022989"/>
    </source>
</evidence>
<proteinExistence type="inferred from homology"/>
<evidence type="ECO:0000313" key="8">
    <source>
        <dbReference type="RefSeq" id="XP_013421405.1"/>
    </source>
</evidence>
<evidence type="ECO:0000256" key="2">
    <source>
        <dbReference type="ARBA" id="ARBA00007262"/>
    </source>
</evidence>